<feature type="compositionally biased region" description="Low complexity" evidence="2">
    <location>
        <begin position="82"/>
        <end position="94"/>
    </location>
</feature>
<feature type="compositionally biased region" description="Basic and acidic residues" evidence="2">
    <location>
        <begin position="64"/>
        <end position="79"/>
    </location>
</feature>
<evidence type="ECO:0000256" key="2">
    <source>
        <dbReference type="SAM" id="MobiDB-lite"/>
    </source>
</evidence>
<dbReference type="InterPro" id="IPR013087">
    <property type="entry name" value="Znf_C2H2_type"/>
</dbReference>
<dbReference type="PROSITE" id="PS50157">
    <property type="entry name" value="ZINC_FINGER_C2H2_2"/>
    <property type="match status" value="1"/>
</dbReference>
<organism evidence="4 5">
    <name type="scientific">Acanthoscelides obtectus</name>
    <name type="common">Bean weevil</name>
    <name type="synonym">Bruchus obtectus</name>
    <dbReference type="NCBI Taxonomy" id="200917"/>
    <lineage>
        <taxon>Eukaryota</taxon>
        <taxon>Metazoa</taxon>
        <taxon>Ecdysozoa</taxon>
        <taxon>Arthropoda</taxon>
        <taxon>Hexapoda</taxon>
        <taxon>Insecta</taxon>
        <taxon>Pterygota</taxon>
        <taxon>Neoptera</taxon>
        <taxon>Endopterygota</taxon>
        <taxon>Coleoptera</taxon>
        <taxon>Polyphaga</taxon>
        <taxon>Cucujiformia</taxon>
        <taxon>Chrysomeloidea</taxon>
        <taxon>Chrysomelidae</taxon>
        <taxon>Bruchinae</taxon>
        <taxon>Bruchini</taxon>
        <taxon>Acanthoscelides</taxon>
    </lineage>
</organism>
<dbReference type="EMBL" id="CAKOFQ010006985">
    <property type="protein sequence ID" value="CAH1985738.1"/>
    <property type="molecule type" value="Genomic_DNA"/>
</dbReference>
<keyword evidence="1" id="KW-0479">Metal-binding</keyword>
<feature type="region of interest" description="Disordered" evidence="2">
    <location>
        <begin position="1"/>
        <end position="24"/>
    </location>
</feature>
<feature type="region of interest" description="Disordered" evidence="2">
    <location>
        <begin position="42"/>
        <end position="94"/>
    </location>
</feature>
<keyword evidence="1" id="KW-0862">Zinc</keyword>
<dbReference type="GO" id="GO:0008270">
    <property type="term" value="F:zinc ion binding"/>
    <property type="evidence" value="ECO:0007669"/>
    <property type="project" value="UniProtKB-KW"/>
</dbReference>
<feature type="compositionally biased region" description="Acidic residues" evidence="2">
    <location>
        <begin position="53"/>
        <end position="63"/>
    </location>
</feature>
<name>A0A9P0PJ20_ACAOB</name>
<evidence type="ECO:0000259" key="3">
    <source>
        <dbReference type="PROSITE" id="PS50157"/>
    </source>
</evidence>
<protein>
    <recommendedName>
        <fullName evidence="3">C2H2-type domain-containing protein</fullName>
    </recommendedName>
</protein>
<dbReference type="AlphaFoldDB" id="A0A9P0PJ20"/>
<feature type="domain" description="C2H2-type" evidence="3">
    <location>
        <begin position="148"/>
        <end position="177"/>
    </location>
</feature>
<dbReference type="Proteomes" id="UP001152888">
    <property type="component" value="Unassembled WGS sequence"/>
</dbReference>
<keyword evidence="5" id="KW-1185">Reference proteome</keyword>
<proteinExistence type="predicted"/>
<evidence type="ECO:0000313" key="5">
    <source>
        <dbReference type="Proteomes" id="UP001152888"/>
    </source>
</evidence>
<gene>
    <name evidence="4" type="ORF">ACAOBT_LOCUS16850</name>
</gene>
<keyword evidence="1" id="KW-0863">Zinc-finger</keyword>
<evidence type="ECO:0000256" key="1">
    <source>
        <dbReference type="PROSITE-ProRule" id="PRU00042"/>
    </source>
</evidence>
<sequence>MEGSNQMIQIKKETDGSEQENNEILIKVEPEYVFSRYYNEDGGRTYNRRFKEDEDSATGEIDDRDNKSNIDDVSIKTEDNDSSSNTDDNVNNEVNDQAECSGKFEEQIVAWDNKKEEYVYINPASASKLFISKPRKPSKSKLAGKDKFYCNVKGCTFSTSRKSHMLRHEAVHAREAKRSFSTGLRSDFWFSMQDCLHKLGAWLKVKSPTYLSDKGYYDE</sequence>
<reference evidence="4" key="1">
    <citation type="submission" date="2022-03" db="EMBL/GenBank/DDBJ databases">
        <authorList>
            <person name="Sayadi A."/>
        </authorList>
    </citation>
    <scope>NUCLEOTIDE SEQUENCE</scope>
</reference>
<evidence type="ECO:0000313" key="4">
    <source>
        <dbReference type="EMBL" id="CAH1985738.1"/>
    </source>
</evidence>
<accession>A0A9P0PJ20</accession>
<comment type="caution">
    <text evidence="4">The sequence shown here is derived from an EMBL/GenBank/DDBJ whole genome shotgun (WGS) entry which is preliminary data.</text>
</comment>